<dbReference type="NCBIfam" id="TIGR03169">
    <property type="entry name" value="Nterm_to_SelD"/>
    <property type="match status" value="1"/>
</dbReference>
<evidence type="ECO:0000256" key="4">
    <source>
        <dbReference type="ARBA" id="ARBA00023002"/>
    </source>
</evidence>
<dbReference type="GO" id="GO:0003955">
    <property type="term" value="F:NAD(P)H dehydrogenase (quinone) activity"/>
    <property type="evidence" value="ECO:0007669"/>
    <property type="project" value="TreeGrafter"/>
</dbReference>
<protein>
    <submittedName>
        <fullName evidence="6">Pyridine nucleotide-disulfide oxidoreductase family protein</fullName>
    </submittedName>
</protein>
<accession>A0A2T5BSN5</accession>
<dbReference type="GO" id="GO:0019646">
    <property type="term" value="P:aerobic electron transport chain"/>
    <property type="evidence" value="ECO:0007669"/>
    <property type="project" value="TreeGrafter"/>
</dbReference>
<name>A0A2T5BSN5_9RHOB</name>
<evidence type="ECO:0000256" key="2">
    <source>
        <dbReference type="ARBA" id="ARBA00022630"/>
    </source>
</evidence>
<evidence type="ECO:0000313" key="6">
    <source>
        <dbReference type="EMBL" id="PTN02355.1"/>
    </source>
</evidence>
<dbReference type="OrthoDB" id="9767928at2"/>
<dbReference type="InterPro" id="IPR023753">
    <property type="entry name" value="FAD/NAD-binding_dom"/>
</dbReference>
<dbReference type="PANTHER" id="PTHR42913:SF9">
    <property type="entry name" value="SLR1591 PROTEIN"/>
    <property type="match status" value="1"/>
</dbReference>
<keyword evidence="7" id="KW-1185">Reference proteome</keyword>
<sequence>MAQETAPIGLVGPKRLVLIGGGHAHALVLRDWTPLPGVSLTLLNPAPSAPYSGMLPGLIAGHYARTALEIDLAGLARRTGARLVEGRAEGIDRVARVIHVAGQEIPYDVASVDIGITTGLPLPGFEAHGVAAKPLDTFVSAWEKFTAHTAAGLMAPEVAVIGAGVAGVELALAADFRLRTYGLTPRIALLEAATPLRDAPDPVRRALLAELSRRDIALYPAAQTVTPDGVAVDGHAMIPAGFVLGVGGARPQGWLRQTGLHLTDGFITVGAQLQSSDPAIFAAGDCAHLSHAPRPKAGVYAVRAAPVLRHNLRAALSGEPLHPYRPQTDYLKLISLGDRRALAVRGRLWARGALMWQWKDRIDRSFMAGFSARA</sequence>
<dbReference type="Pfam" id="PF07992">
    <property type="entry name" value="Pyr_redox_2"/>
    <property type="match status" value="1"/>
</dbReference>
<dbReference type="InterPro" id="IPR017584">
    <property type="entry name" value="Pyridine_nucleo_diS_OxRdtase_N"/>
</dbReference>
<dbReference type="AlphaFoldDB" id="A0A2T5BSN5"/>
<keyword evidence="2" id="KW-0285">Flavoprotein</keyword>
<dbReference type="Gene3D" id="3.50.50.100">
    <property type="match status" value="1"/>
</dbReference>
<evidence type="ECO:0000256" key="1">
    <source>
        <dbReference type="ARBA" id="ARBA00001974"/>
    </source>
</evidence>
<gene>
    <name evidence="6" type="ORF">C8N32_107122</name>
</gene>
<keyword evidence="3" id="KW-0274">FAD</keyword>
<evidence type="ECO:0000259" key="5">
    <source>
        <dbReference type="Pfam" id="PF07992"/>
    </source>
</evidence>
<dbReference type="PANTHER" id="PTHR42913">
    <property type="entry name" value="APOPTOSIS-INDUCING FACTOR 1"/>
    <property type="match status" value="1"/>
</dbReference>
<proteinExistence type="predicted"/>
<evidence type="ECO:0000313" key="7">
    <source>
        <dbReference type="Proteomes" id="UP000243859"/>
    </source>
</evidence>
<dbReference type="InterPro" id="IPR036188">
    <property type="entry name" value="FAD/NAD-bd_sf"/>
</dbReference>
<dbReference type="InterPro" id="IPR051169">
    <property type="entry name" value="NADH-Q_oxidoreductase"/>
</dbReference>
<dbReference type="Proteomes" id="UP000243859">
    <property type="component" value="Unassembled WGS sequence"/>
</dbReference>
<dbReference type="PRINTS" id="PR00368">
    <property type="entry name" value="FADPNR"/>
</dbReference>
<dbReference type="SUPFAM" id="SSF51905">
    <property type="entry name" value="FAD/NAD(P)-binding domain"/>
    <property type="match status" value="2"/>
</dbReference>
<comment type="cofactor">
    <cofactor evidence="1">
        <name>FAD</name>
        <dbReference type="ChEBI" id="CHEBI:57692"/>
    </cofactor>
</comment>
<organism evidence="6 7">
    <name type="scientific">Rhodovulum imhoffii</name>
    <dbReference type="NCBI Taxonomy" id="365340"/>
    <lineage>
        <taxon>Bacteria</taxon>
        <taxon>Pseudomonadati</taxon>
        <taxon>Pseudomonadota</taxon>
        <taxon>Alphaproteobacteria</taxon>
        <taxon>Rhodobacterales</taxon>
        <taxon>Paracoccaceae</taxon>
        <taxon>Rhodovulum</taxon>
    </lineage>
</organism>
<dbReference type="RefSeq" id="WP_107892099.1">
    <property type="nucleotide sequence ID" value="NZ_NHSI01000024.1"/>
</dbReference>
<dbReference type="EMBL" id="QAAA01000007">
    <property type="protein sequence ID" value="PTN02355.1"/>
    <property type="molecule type" value="Genomic_DNA"/>
</dbReference>
<reference evidence="6 7" key="1">
    <citation type="submission" date="2018-04" db="EMBL/GenBank/DDBJ databases">
        <title>Genomic Encyclopedia of Archaeal and Bacterial Type Strains, Phase II (KMG-II): from individual species to whole genera.</title>
        <authorList>
            <person name="Goeker M."/>
        </authorList>
    </citation>
    <scope>NUCLEOTIDE SEQUENCE [LARGE SCALE GENOMIC DNA]</scope>
    <source>
        <strain evidence="6 7">DSM 18064</strain>
    </source>
</reference>
<comment type="caution">
    <text evidence="6">The sequence shown here is derived from an EMBL/GenBank/DDBJ whole genome shotgun (WGS) entry which is preliminary data.</text>
</comment>
<feature type="domain" description="FAD/NAD(P)-binding" evidence="5">
    <location>
        <begin position="15"/>
        <end position="302"/>
    </location>
</feature>
<evidence type="ECO:0000256" key="3">
    <source>
        <dbReference type="ARBA" id="ARBA00022827"/>
    </source>
</evidence>
<keyword evidence="4" id="KW-0560">Oxidoreductase</keyword>